<gene>
    <name evidence="1" type="ORF">EDD72_11167</name>
</gene>
<comment type="caution">
    <text evidence="1">The sequence shown here is derived from an EMBL/GenBank/DDBJ whole genome shotgun (WGS) entry which is preliminary data.</text>
</comment>
<dbReference type="EMBL" id="SMAB01000011">
    <property type="protein sequence ID" value="TCS81829.1"/>
    <property type="molecule type" value="Genomic_DNA"/>
</dbReference>
<name>A0A4R3KFP7_9BACI</name>
<accession>A0A4R3KFP7</accession>
<dbReference type="SUPFAM" id="SSF56784">
    <property type="entry name" value="HAD-like"/>
    <property type="match status" value="1"/>
</dbReference>
<dbReference type="AlphaFoldDB" id="A0A4R3KFP7"/>
<protein>
    <submittedName>
        <fullName evidence="1">Haloacid dehalogenase-like hydrolase</fullName>
    </submittedName>
</protein>
<proteinExistence type="predicted"/>
<organism evidence="1 2">
    <name type="scientific">Tepidibacillus fermentans</name>
    <dbReference type="NCBI Taxonomy" id="1281767"/>
    <lineage>
        <taxon>Bacteria</taxon>
        <taxon>Bacillati</taxon>
        <taxon>Bacillota</taxon>
        <taxon>Bacilli</taxon>
        <taxon>Bacillales</taxon>
        <taxon>Bacillaceae</taxon>
        <taxon>Tepidibacillus</taxon>
    </lineage>
</organism>
<keyword evidence="2" id="KW-1185">Reference proteome</keyword>
<sequence>MIELAGLGVSMGNARLEIKAIADYVTKTNNDHGVWEVFQKFVLA</sequence>
<keyword evidence="1" id="KW-0378">Hydrolase</keyword>
<dbReference type="Gene3D" id="3.40.50.1000">
    <property type="entry name" value="HAD superfamily/HAD-like"/>
    <property type="match status" value="1"/>
</dbReference>
<evidence type="ECO:0000313" key="1">
    <source>
        <dbReference type="EMBL" id="TCS81829.1"/>
    </source>
</evidence>
<dbReference type="GO" id="GO:0016787">
    <property type="term" value="F:hydrolase activity"/>
    <property type="evidence" value="ECO:0007669"/>
    <property type="project" value="UniProtKB-KW"/>
</dbReference>
<evidence type="ECO:0000313" key="2">
    <source>
        <dbReference type="Proteomes" id="UP000295788"/>
    </source>
</evidence>
<dbReference type="Pfam" id="PF08282">
    <property type="entry name" value="Hydrolase_3"/>
    <property type="match status" value="1"/>
</dbReference>
<dbReference type="Proteomes" id="UP000295788">
    <property type="component" value="Unassembled WGS sequence"/>
</dbReference>
<dbReference type="InterPro" id="IPR036412">
    <property type="entry name" value="HAD-like_sf"/>
</dbReference>
<reference evidence="1 2" key="1">
    <citation type="submission" date="2019-03" db="EMBL/GenBank/DDBJ databases">
        <title>Genomic Encyclopedia of Type Strains, Phase IV (KMG-IV): sequencing the most valuable type-strain genomes for metagenomic binning, comparative biology and taxonomic classification.</title>
        <authorList>
            <person name="Goeker M."/>
        </authorList>
    </citation>
    <scope>NUCLEOTIDE SEQUENCE [LARGE SCALE GENOMIC DNA]</scope>
    <source>
        <strain evidence="1 2">DSM 23802</strain>
    </source>
</reference>
<dbReference type="InterPro" id="IPR023214">
    <property type="entry name" value="HAD_sf"/>
</dbReference>